<dbReference type="Pfam" id="PF02771">
    <property type="entry name" value="Acyl-CoA_dh_N"/>
    <property type="match status" value="1"/>
</dbReference>
<comment type="similarity">
    <text evidence="2 6">Belongs to the acyl-CoA dehydrogenase family.</text>
</comment>
<proteinExistence type="inferred from homology"/>
<dbReference type="InterPro" id="IPR036250">
    <property type="entry name" value="AcylCo_DH-like_C"/>
</dbReference>
<dbReference type="Proteomes" id="UP001233360">
    <property type="component" value="Unassembled WGS sequence"/>
</dbReference>
<evidence type="ECO:0000259" key="9">
    <source>
        <dbReference type="Pfam" id="PF02771"/>
    </source>
</evidence>
<dbReference type="InterPro" id="IPR025878">
    <property type="entry name" value="Acyl-CoA_dh-like_C_dom"/>
</dbReference>
<evidence type="ECO:0000259" key="8">
    <source>
        <dbReference type="Pfam" id="PF02770"/>
    </source>
</evidence>
<accession>A0ABU0UZ21</accession>
<dbReference type="Gene3D" id="2.40.110.10">
    <property type="entry name" value="Butyryl-CoA Dehydrogenase, subunit A, domain 2"/>
    <property type="match status" value="1"/>
</dbReference>
<evidence type="ECO:0000256" key="4">
    <source>
        <dbReference type="ARBA" id="ARBA00022827"/>
    </source>
</evidence>
<evidence type="ECO:0000259" key="7">
    <source>
        <dbReference type="Pfam" id="PF00441"/>
    </source>
</evidence>
<feature type="domain" description="Acyl-CoA oxidase/dehydrogenase middle" evidence="8">
    <location>
        <begin position="189"/>
        <end position="298"/>
    </location>
</feature>
<keyword evidence="4 6" id="KW-0274">FAD</keyword>
<dbReference type="PANTHER" id="PTHR42803">
    <property type="entry name" value="ACYL-COA DEHYDROGENASE"/>
    <property type="match status" value="1"/>
</dbReference>
<comment type="cofactor">
    <cofactor evidence="1 6">
        <name>FAD</name>
        <dbReference type="ChEBI" id="CHEBI:57692"/>
    </cofactor>
</comment>
<sequence length="625" mass="68517">MSAGHPHRYSQDIINAGLTSIEETDMPQYKAPLRDMQFVLHELLNADEHYAKLPAFQENVSRELVDQYLEAAADFCENELSPLNQVGDREGCTWNDGVVTTPTGFKEAYQKYIELGFPSLSAEEQYGGQGLPNSLGIAISEMVGSSNWAWGMYPGLSHGAVRTLEHHGSEQQKDTYLPNLVSGVWTGTMCLTESHAGSDLGIIRSKAEPNEDGSYAISGEKIFISAGEHDMADNIIHIVLARLPGAPKGTKGISLFIVPKFLVNEDGSLGERNHVRCGSIEHKMGIHGNATCVINFDRAKGYLIGPENRGLNCMFTFMNTARIGTAVQGLAASESSFQGALTYAKDRLAMRSLSGPKAPEKDADPIIVHPAVRNMLLTQKAFAEGGRALVYLLAQYADVVEHGVTEEERKFADNILSLLTPIAKAFLTETGSESAKHGVQVFGGHGFISEHGMEQIVRDTRIACLYEGTTEIQALDLLGRKVLQTQGAMLRDFTKIIHKFVEANKDNAAMKEFIEPLASLNKEWGDVTMQIGMRAMQNPDEVGAAAVDYLYFSGYVTLAYLWARMAEVAQQKLAAGTTDADFYNAKVTTARFYFKKILPRVRSHVDVLSTGVESLMALDAEHFAF</sequence>
<dbReference type="InterPro" id="IPR037069">
    <property type="entry name" value="AcylCoA_DH/ox_N_sf"/>
</dbReference>
<protein>
    <submittedName>
        <fullName evidence="11">Alkylation response protein AidB-like acyl-CoA dehydrogenase</fullName>
    </submittedName>
</protein>
<dbReference type="Gene3D" id="1.10.540.10">
    <property type="entry name" value="Acyl-CoA dehydrogenase/oxidase, N-terminal domain"/>
    <property type="match status" value="1"/>
</dbReference>
<name>A0ABU0UZ21_ACIBI</name>
<dbReference type="EMBL" id="JAUTBK010000002">
    <property type="protein sequence ID" value="MDQ1209820.1"/>
    <property type="molecule type" value="Genomic_DNA"/>
</dbReference>
<feature type="domain" description="Acyl-CoA dehydrogenase/oxidase C-terminal" evidence="7">
    <location>
        <begin position="308"/>
        <end position="476"/>
    </location>
</feature>
<evidence type="ECO:0000256" key="3">
    <source>
        <dbReference type="ARBA" id="ARBA00022630"/>
    </source>
</evidence>
<evidence type="ECO:0000256" key="5">
    <source>
        <dbReference type="ARBA" id="ARBA00023002"/>
    </source>
</evidence>
<dbReference type="Pfam" id="PF02770">
    <property type="entry name" value="Acyl-CoA_dh_M"/>
    <property type="match status" value="1"/>
</dbReference>
<comment type="caution">
    <text evidence="11">The sequence shown here is derived from an EMBL/GenBank/DDBJ whole genome shotgun (WGS) entry which is preliminary data.</text>
</comment>
<evidence type="ECO:0000256" key="1">
    <source>
        <dbReference type="ARBA" id="ARBA00001974"/>
    </source>
</evidence>
<keyword evidence="12" id="KW-1185">Reference proteome</keyword>
<keyword evidence="5 6" id="KW-0560">Oxidoreductase</keyword>
<dbReference type="SUPFAM" id="SSF47203">
    <property type="entry name" value="Acyl-CoA dehydrogenase C-terminal domain-like"/>
    <property type="match status" value="1"/>
</dbReference>
<evidence type="ECO:0000259" key="10">
    <source>
        <dbReference type="Pfam" id="PF12806"/>
    </source>
</evidence>
<evidence type="ECO:0000313" key="11">
    <source>
        <dbReference type="EMBL" id="MDQ1209820.1"/>
    </source>
</evidence>
<dbReference type="Gene3D" id="1.20.140.10">
    <property type="entry name" value="Butyryl-CoA Dehydrogenase, subunit A, domain 3"/>
    <property type="match status" value="1"/>
</dbReference>
<dbReference type="Pfam" id="PF12806">
    <property type="entry name" value="Acyl-CoA_dh_C"/>
    <property type="match status" value="1"/>
</dbReference>
<dbReference type="InterPro" id="IPR009100">
    <property type="entry name" value="AcylCoA_DH/oxidase_NM_dom_sf"/>
</dbReference>
<dbReference type="PANTHER" id="PTHR42803:SF1">
    <property type="entry name" value="BROAD-SPECIFICITY LINEAR ACYL-COA DEHYDROGENASE FADE5"/>
    <property type="match status" value="1"/>
</dbReference>
<dbReference type="InterPro" id="IPR006091">
    <property type="entry name" value="Acyl-CoA_Oxase/DH_mid-dom"/>
</dbReference>
<dbReference type="Pfam" id="PF00441">
    <property type="entry name" value="Acyl-CoA_dh_1"/>
    <property type="match status" value="1"/>
</dbReference>
<dbReference type="InterPro" id="IPR013786">
    <property type="entry name" value="AcylCoA_DH/ox_N"/>
</dbReference>
<reference evidence="11 12" key="1">
    <citation type="submission" date="2023-07" db="EMBL/GenBank/DDBJ databases">
        <title>Functional and genomic diversity of the sorghum phyllosphere microbiome.</title>
        <authorList>
            <person name="Shade A."/>
        </authorList>
    </citation>
    <scope>NUCLEOTIDE SEQUENCE [LARGE SCALE GENOMIC DNA]</scope>
    <source>
        <strain evidence="11 12">SORGH_AS_0887</strain>
    </source>
</reference>
<dbReference type="InterPro" id="IPR009075">
    <property type="entry name" value="AcylCo_DH/oxidase_C"/>
</dbReference>
<dbReference type="SUPFAM" id="SSF56645">
    <property type="entry name" value="Acyl-CoA dehydrogenase NM domain-like"/>
    <property type="match status" value="1"/>
</dbReference>
<feature type="domain" description="Acetyl-CoA dehydrogenase-like C-terminal" evidence="10">
    <location>
        <begin position="493"/>
        <end position="619"/>
    </location>
</feature>
<dbReference type="InterPro" id="IPR052166">
    <property type="entry name" value="Diverse_Acyl-CoA_DH"/>
</dbReference>
<evidence type="ECO:0000256" key="2">
    <source>
        <dbReference type="ARBA" id="ARBA00009347"/>
    </source>
</evidence>
<feature type="domain" description="Acyl-CoA dehydrogenase/oxidase N-terminal" evidence="9">
    <location>
        <begin position="67"/>
        <end position="183"/>
    </location>
</feature>
<evidence type="ECO:0000313" key="12">
    <source>
        <dbReference type="Proteomes" id="UP001233360"/>
    </source>
</evidence>
<gene>
    <name evidence="11" type="ORF">QE380_002743</name>
</gene>
<evidence type="ECO:0000256" key="6">
    <source>
        <dbReference type="RuleBase" id="RU362125"/>
    </source>
</evidence>
<dbReference type="InterPro" id="IPR046373">
    <property type="entry name" value="Acyl-CoA_Oxase/DH_mid-dom_sf"/>
</dbReference>
<organism evidence="11 12">
    <name type="scientific">Acinetobacter baylyi</name>
    <dbReference type="NCBI Taxonomy" id="202950"/>
    <lineage>
        <taxon>Bacteria</taxon>
        <taxon>Pseudomonadati</taxon>
        <taxon>Pseudomonadota</taxon>
        <taxon>Gammaproteobacteria</taxon>
        <taxon>Moraxellales</taxon>
        <taxon>Moraxellaceae</taxon>
        <taxon>Acinetobacter</taxon>
    </lineage>
</organism>
<keyword evidence="3 6" id="KW-0285">Flavoprotein</keyword>